<dbReference type="EMBL" id="KB705881">
    <property type="protein sequence ID" value="EMR70346.1"/>
    <property type="molecule type" value="Genomic_DNA"/>
</dbReference>
<evidence type="ECO:0000256" key="3">
    <source>
        <dbReference type="ARBA" id="ARBA00022759"/>
    </source>
</evidence>
<dbReference type="PANTHER" id="PTHR11240:SF17">
    <property type="entry name" value="RIBONUCLEASE T2"/>
    <property type="match status" value="1"/>
</dbReference>
<evidence type="ECO:0000313" key="7">
    <source>
        <dbReference type="Proteomes" id="UP000012174"/>
    </source>
</evidence>
<dbReference type="OrthoDB" id="435754at2759"/>
<evidence type="ECO:0000313" key="6">
    <source>
        <dbReference type="EMBL" id="EMR70346.1"/>
    </source>
</evidence>
<dbReference type="EC" id="4.6.1.19" evidence="2"/>
<dbReference type="InterPro" id="IPR018188">
    <property type="entry name" value="RNase_T2_His_AS_1"/>
</dbReference>
<dbReference type="Gene3D" id="3.90.730.10">
    <property type="entry name" value="Ribonuclease T2-like"/>
    <property type="match status" value="1"/>
</dbReference>
<dbReference type="PROSITE" id="PS00531">
    <property type="entry name" value="RNASE_T2_2"/>
    <property type="match status" value="1"/>
</dbReference>
<name>M7TK74_EUTLA</name>
<comment type="similarity">
    <text evidence="1 4">Belongs to the RNase T2 family.</text>
</comment>
<feature type="signal peptide" evidence="5">
    <location>
        <begin position="1"/>
        <end position="21"/>
    </location>
</feature>
<keyword evidence="3" id="KW-0540">Nuclease</keyword>
<dbReference type="eggNOG" id="KOG1642">
    <property type="taxonomic scope" value="Eukaryota"/>
</dbReference>
<dbReference type="GO" id="GO:0033897">
    <property type="term" value="F:ribonuclease T2 activity"/>
    <property type="evidence" value="ECO:0007669"/>
    <property type="project" value="UniProtKB-EC"/>
</dbReference>
<dbReference type="Proteomes" id="UP000012174">
    <property type="component" value="Unassembled WGS sequence"/>
</dbReference>
<evidence type="ECO:0000256" key="2">
    <source>
        <dbReference type="ARBA" id="ARBA00012571"/>
    </source>
</evidence>
<keyword evidence="5" id="KW-0732">Signal</keyword>
<dbReference type="KEGG" id="ela:UCREL1_2622"/>
<evidence type="ECO:0000256" key="4">
    <source>
        <dbReference type="RuleBase" id="RU004328"/>
    </source>
</evidence>
<dbReference type="InterPro" id="IPR033130">
    <property type="entry name" value="RNase_T2_His_AS_2"/>
</dbReference>
<gene>
    <name evidence="6" type="ORF">UCREL1_2622</name>
</gene>
<protein>
    <recommendedName>
        <fullName evidence="2">ribonuclease T2</fullName>
        <ecNumber evidence="2">4.6.1.19</ecNumber>
    </recommendedName>
</protein>
<dbReference type="InterPro" id="IPR001568">
    <property type="entry name" value="RNase_T2-like"/>
</dbReference>
<dbReference type="GO" id="GO:0006401">
    <property type="term" value="P:RNA catabolic process"/>
    <property type="evidence" value="ECO:0007669"/>
    <property type="project" value="TreeGrafter"/>
</dbReference>
<sequence>MSTIRNAVAVALPLLANGVLAGLYPGLSTANHTCALSPPVLSCSEGAQPGLVDTCCVETYGGLVLATQFWNTYTGLESEGQVLPKDQWTIHGLWPDFCNGSYTQYCDLSRQYDPEPSPNTTTGKPDGTPVLPYNGTAIDKLIEPFERWDLLAYMKKHWLGQNQRSAVLWAHEYSKHATCFSSFDAECYGPLAKPHEDVLDFFETVVTYQQRLPTWQWLAEAGVTPCNTTAYSLSDIQAPLTTSFGELPYIGCSGPRYNETEAGRGTSDAGYTVLSEMWYYYHVFGRPQRGEALPVPANITGGRLTSCATTPGAIWYYERTEGSEV</sequence>
<dbReference type="HOGENOM" id="CLU_037966_2_0_1"/>
<dbReference type="OMA" id="IWYYERT"/>
<reference evidence="7" key="1">
    <citation type="journal article" date="2013" name="Genome Announc.">
        <title>Draft genome sequence of the grapevine dieback fungus Eutypa lata UCR-EL1.</title>
        <authorList>
            <person name="Blanco-Ulate B."/>
            <person name="Rolshausen P.E."/>
            <person name="Cantu D."/>
        </authorList>
    </citation>
    <scope>NUCLEOTIDE SEQUENCE [LARGE SCALE GENOMIC DNA]</scope>
    <source>
        <strain evidence="7">UCR-EL1</strain>
    </source>
</reference>
<proteinExistence type="inferred from homology"/>
<keyword evidence="3" id="KW-0378">Hydrolase</keyword>
<dbReference type="SUPFAM" id="SSF55895">
    <property type="entry name" value="Ribonuclease Rh-like"/>
    <property type="match status" value="1"/>
</dbReference>
<dbReference type="Pfam" id="PF00445">
    <property type="entry name" value="Ribonuclease_T2"/>
    <property type="match status" value="1"/>
</dbReference>
<accession>M7TK74</accession>
<organism evidence="6 7">
    <name type="scientific">Eutypa lata (strain UCR-EL1)</name>
    <name type="common">Grapevine dieback disease fungus</name>
    <name type="synonym">Eutypa armeniacae</name>
    <dbReference type="NCBI Taxonomy" id="1287681"/>
    <lineage>
        <taxon>Eukaryota</taxon>
        <taxon>Fungi</taxon>
        <taxon>Dikarya</taxon>
        <taxon>Ascomycota</taxon>
        <taxon>Pezizomycotina</taxon>
        <taxon>Sordariomycetes</taxon>
        <taxon>Xylariomycetidae</taxon>
        <taxon>Xylariales</taxon>
        <taxon>Diatrypaceae</taxon>
        <taxon>Eutypa</taxon>
    </lineage>
</organism>
<dbReference type="GO" id="GO:0003723">
    <property type="term" value="F:RNA binding"/>
    <property type="evidence" value="ECO:0007669"/>
    <property type="project" value="InterPro"/>
</dbReference>
<dbReference type="AlphaFoldDB" id="M7TK74"/>
<dbReference type="PANTHER" id="PTHR11240">
    <property type="entry name" value="RIBONUCLEASE T2"/>
    <property type="match status" value="1"/>
</dbReference>
<dbReference type="PROSITE" id="PS00530">
    <property type="entry name" value="RNASE_T2_1"/>
    <property type="match status" value="1"/>
</dbReference>
<keyword evidence="3" id="KW-0255">Endonuclease</keyword>
<dbReference type="InterPro" id="IPR036430">
    <property type="entry name" value="RNase_T2-like_sf"/>
</dbReference>
<evidence type="ECO:0000256" key="5">
    <source>
        <dbReference type="SAM" id="SignalP"/>
    </source>
</evidence>
<evidence type="ECO:0000256" key="1">
    <source>
        <dbReference type="ARBA" id="ARBA00007469"/>
    </source>
</evidence>
<dbReference type="GO" id="GO:0005576">
    <property type="term" value="C:extracellular region"/>
    <property type="evidence" value="ECO:0007669"/>
    <property type="project" value="TreeGrafter"/>
</dbReference>
<feature type="chain" id="PRO_5004085684" description="ribonuclease T2" evidence="5">
    <location>
        <begin position="22"/>
        <end position="325"/>
    </location>
</feature>
<keyword evidence="7" id="KW-1185">Reference proteome</keyword>